<evidence type="ECO:0000313" key="3">
    <source>
        <dbReference type="Ensembl" id="ENSPKIP00000014349.1"/>
    </source>
</evidence>
<feature type="compositionally biased region" description="Polar residues" evidence="1">
    <location>
        <begin position="116"/>
        <end position="131"/>
    </location>
</feature>
<feature type="region of interest" description="Disordered" evidence="1">
    <location>
        <begin position="259"/>
        <end position="304"/>
    </location>
</feature>
<name>A0A3B3R7Y9_9TELE</name>
<dbReference type="RefSeq" id="XP_072573406.1">
    <property type="nucleotide sequence ID" value="XM_072717305.1"/>
</dbReference>
<feature type="compositionally biased region" description="Polar residues" evidence="1">
    <location>
        <begin position="417"/>
        <end position="428"/>
    </location>
</feature>
<feature type="compositionally biased region" description="Basic and acidic residues" evidence="1">
    <location>
        <begin position="882"/>
        <end position="902"/>
    </location>
</feature>
<protein>
    <submittedName>
        <fullName evidence="3">Zgc:66433</fullName>
    </submittedName>
</protein>
<dbReference type="AlphaFoldDB" id="A0A3B3R7Y9"/>
<feature type="compositionally biased region" description="Acidic residues" evidence="1">
    <location>
        <begin position="527"/>
        <end position="544"/>
    </location>
</feature>
<dbReference type="Proteomes" id="UP000261540">
    <property type="component" value="Unplaced"/>
</dbReference>
<reference evidence="3" key="1">
    <citation type="submission" date="2025-08" db="UniProtKB">
        <authorList>
            <consortium name="Ensembl"/>
        </authorList>
    </citation>
    <scope>IDENTIFICATION</scope>
</reference>
<feature type="region of interest" description="Disordered" evidence="1">
    <location>
        <begin position="52"/>
        <end position="226"/>
    </location>
</feature>
<dbReference type="STRING" id="1676925.ENSPKIP00000014349"/>
<evidence type="ECO:0000313" key="4">
    <source>
        <dbReference type="Proteomes" id="UP000261540"/>
    </source>
</evidence>
<accession>A0A3B3R7Y9</accession>
<dbReference type="Ensembl" id="ENSPKIT00000038788.1">
    <property type="protein sequence ID" value="ENSPKIP00000014349.1"/>
    <property type="gene ID" value="ENSPKIG00000001440.1"/>
</dbReference>
<feature type="compositionally biased region" description="Polar residues" evidence="1">
    <location>
        <begin position="142"/>
        <end position="152"/>
    </location>
</feature>
<feature type="compositionally biased region" description="Polar residues" evidence="1">
    <location>
        <begin position="678"/>
        <end position="700"/>
    </location>
</feature>
<dbReference type="PANTHER" id="PTHR47743:SF2">
    <property type="entry name" value="ACROSOMAL PROTEIN KIAA1210"/>
    <property type="match status" value="1"/>
</dbReference>
<dbReference type="GeneID" id="111848126"/>
<feature type="region of interest" description="Disordered" evidence="1">
    <location>
        <begin position="804"/>
        <end position="870"/>
    </location>
</feature>
<feature type="compositionally biased region" description="Basic and acidic residues" evidence="1">
    <location>
        <begin position="701"/>
        <end position="714"/>
    </location>
</feature>
<feature type="region of interest" description="Disordered" evidence="1">
    <location>
        <begin position="477"/>
        <end position="715"/>
    </location>
</feature>
<organism evidence="3 4">
    <name type="scientific">Paramormyrops kingsleyae</name>
    <dbReference type="NCBI Taxonomy" id="1676925"/>
    <lineage>
        <taxon>Eukaryota</taxon>
        <taxon>Metazoa</taxon>
        <taxon>Chordata</taxon>
        <taxon>Craniata</taxon>
        <taxon>Vertebrata</taxon>
        <taxon>Euteleostomi</taxon>
        <taxon>Actinopterygii</taxon>
        <taxon>Neopterygii</taxon>
        <taxon>Teleostei</taxon>
        <taxon>Osteoglossocephala</taxon>
        <taxon>Osteoglossomorpha</taxon>
        <taxon>Osteoglossiformes</taxon>
        <taxon>Mormyridae</taxon>
        <taxon>Paramormyrops</taxon>
    </lineage>
</organism>
<dbReference type="InterPro" id="IPR028030">
    <property type="entry name" value="DUF4592"/>
</dbReference>
<proteinExistence type="predicted"/>
<sequence length="986" mass="106041">MTSFYSCLRGNDDCDIMASGPDVTGSQEPSDPLVDCPGKKKSKFQTFKNFFVRKKRKGGDAPPGEAVLKASHSSDNVSDAKPTAADSDGDTDADAGQKVSMGNKAKSHDSVFVTDSPASDGSEDLTSTQDSVQEKVKALQLQLKQSSRQATPITLIGVRKDDDPGAVSEDDGLPCSPPEISTLHAVLAGPSHKPSNSVQRSSSLSQEGSDTDDDQMSFEASSRPVSPPHYLLVDLGCPATPSSCLDNSAARHRIAVKNRACAKRKPASREFLDSGRERDLSGKVPRRGIENELGDVTPEPSSAEEKYKDFAVQQMHSAERISEERELLDEEVQLVPEEAPPVMEQSVPEEEPPMLEEPAGLHQWPRIESEEQNTVDESSCCEDAPFPPSCSTSSSFVDNSQEFLLDPSSETQKHQGNRSLLTGSQESLDSLELPAEDDTNLMLELGCEAPVEESGSLLQEVLSSLEKPLVSGLVLEPDAEGQEMEKMSESTEKVATCLGEESGPCSPTSQHKPVAQGGPRISNVAADQEEDESSASGEGEECSEDEGHAELVEVSDEDSKEAKSLIVEPIMSTGGEKHKEDEEEEEEDDDHDEGDDEMDAEVVSETQDHECLVEVERLNTHQQPGANIQAVVGLDSERDGGPSSDEVVQVSSQGDGDYVPPSKDSLSMTDQVEPEQLMPSTEEPSQDTINLSSRASISLQHSEEENSAKEDSGKHPVRFTIAPAWQRSLSGDGFKEAYCHAHSITAKASEACAEIRPEPGTPLKADISHGHSDASPSPVRDQDVGAPETPFGVRLRKTSLRSFCYGTEDSGEPPGTASEPPRAACPEMPCSKPVLPRKPELLEDDVAKFRRTAEPGAGQSPGGSMASPSWVYVAKQKQRIFRENSLEESPSRKDPFEKDAACRKNLSVSSKSTSKDQARISNPNATGLPPTAPCSLEISNPASSDKDGKRAMMSASPAALGPEEPPWLALAKKKAKAWSEMPQMVQ</sequence>
<feature type="region of interest" description="Disordered" evidence="1">
    <location>
        <begin position="756"/>
        <end position="792"/>
    </location>
</feature>
<reference evidence="3" key="2">
    <citation type="submission" date="2025-09" db="UniProtKB">
        <authorList>
            <consortium name="Ensembl"/>
        </authorList>
    </citation>
    <scope>IDENTIFICATION</scope>
</reference>
<keyword evidence="4" id="KW-1185">Reference proteome</keyword>
<dbReference type="Pfam" id="PF15262">
    <property type="entry name" value="DUF4592"/>
    <property type="match status" value="1"/>
</dbReference>
<feature type="region of interest" description="Disordered" evidence="1">
    <location>
        <begin position="19"/>
        <end position="40"/>
    </location>
</feature>
<feature type="region of interest" description="Disordered" evidence="1">
    <location>
        <begin position="882"/>
        <end position="965"/>
    </location>
</feature>
<feature type="compositionally biased region" description="Basic and acidic residues" evidence="1">
    <location>
        <begin position="837"/>
        <end position="853"/>
    </location>
</feature>
<feature type="compositionally biased region" description="Low complexity" evidence="1">
    <location>
        <begin position="195"/>
        <end position="208"/>
    </location>
</feature>
<feature type="compositionally biased region" description="Acidic residues" evidence="1">
    <location>
        <begin position="581"/>
        <end position="602"/>
    </location>
</feature>
<feature type="region of interest" description="Disordered" evidence="1">
    <location>
        <begin position="337"/>
        <end position="436"/>
    </location>
</feature>
<dbReference type="InterPro" id="IPR026713">
    <property type="entry name" value="CRACD-like"/>
</dbReference>
<evidence type="ECO:0000256" key="1">
    <source>
        <dbReference type="SAM" id="MobiDB-lite"/>
    </source>
</evidence>
<feature type="compositionally biased region" description="Basic and acidic residues" evidence="1">
    <location>
        <begin position="606"/>
        <end position="619"/>
    </location>
</feature>
<feature type="compositionally biased region" description="Basic and acidic residues" evidence="1">
    <location>
        <begin position="483"/>
        <end position="492"/>
    </location>
</feature>
<feature type="compositionally biased region" description="Basic and acidic residues" evidence="1">
    <location>
        <begin position="267"/>
        <end position="281"/>
    </location>
</feature>
<dbReference type="GeneTree" id="ENSGT00940000163031"/>
<feature type="domain" description="DUF4592" evidence="2">
    <location>
        <begin position="152"/>
        <end position="260"/>
    </location>
</feature>
<dbReference type="PANTHER" id="PTHR47743">
    <property type="entry name" value="KIAA1210 / KIAA1211 FAMILY MEMBER"/>
    <property type="match status" value="1"/>
</dbReference>
<evidence type="ECO:0000259" key="2">
    <source>
        <dbReference type="Pfam" id="PF15262"/>
    </source>
</evidence>